<name>A0A382HAN1_9ZZZZ</name>
<proteinExistence type="predicted"/>
<reference evidence="2" key="1">
    <citation type="submission" date="2018-05" db="EMBL/GenBank/DDBJ databases">
        <authorList>
            <person name="Lanie J.A."/>
            <person name="Ng W.-L."/>
            <person name="Kazmierczak K.M."/>
            <person name="Andrzejewski T.M."/>
            <person name="Davidsen T.M."/>
            <person name="Wayne K.J."/>
            <person name="Tettelin H."/>
            <person name="Glass J.I."/>
            <person name="Rusch D."/>
            <person name="Podicherti R."/>
            <person name="Tsui H.-C.T."/>
            <person name="Winkler M.E."/>
        </authorList>
    </citation>
    <scope>NUCLEOTIDE SEQUENCE</scope>
</reference>
<feature type="region of interest" description="Disordered" evidence="1">
    <location>
        <begin position="1"/>
        <end position="34"/>
    </location>
</feature>
<dbReference type="AlphaFoldDB" id="A0A382HAN1"/>
<sequence length="57" mass="6152">MALPSVLTRAGHKQRKSAHQVSGASNEQDDNHSSPSIVAVKRQLFVEPFISIHACVA</sequence>
<dbReference type="EMBL" id="UINC01060156">
    <property type="protein sequence ID" value="SVB84368.1"/>
    <property type="molecule type" value="Genomic_DNA"/>
</dbReference>
<protein>
    <submittedName>
        <fullName evidence="2">Uncharacterized protein</fullName>
    </submittedName>
</protein>
<feature type="non-terminal residue" evidence="2">
    <location>
        <position position="57"/>
    </location>
</feature>
<organism evidence="2">
    <name type="scientific">marine metagenome</name>
    <dbReference type="NCBI Taxonomy" id="408172"/>
    <lineage>
        <taxon>unclassified sequences</taxon>
        <taxon>metagenomes</taxon>
        <taxon>ecological metagenomes</taxon>
    </lineage>
</organism>
<gene>
    <name evidence="2" type="ORF">METZ01_LOCUS237222</name>
</gene>
<accession>A0A382HAN1</accession>
<evidence type="ECO:0000256" key="1">
    <source>
        <dbReference type="SAM" id="MobiDB-lite"/>
    </source>
</evidence>
<evidence type="ECO:0000313" key="2">
    <source>
        <dbReference type="EMBL" id="SVB84368.1"/>
    </source>
</evidence>